<keyword evidence="7" id="KW-0460">Magnesium</keyword>
<evidence type="ECO:0000256" key="4">
    <source>
        <dbReference type="ARBA" id="ARBA00022692"/>
    </source>
</evidence>
<evidence type="ECO:0000256" key="7">
    <source>
        <dbReference type="PIRSR" id="PIRSR600715-1"/>
    </source>
</evidence>
<dbReference type="GO" id="GO:0046872">
    <property type="term" value="F:metal ion binding"/>
    <property type="evidence" value="ECO:0007669"/>
    <property type="project" value="UniProtKB-KW"/>
</dbReference>
<comment type="subcellular location">
    <subcellularLocation>
        <location evidence="1">Cell membrane</location>
        <topology evidence="1">Multi-pass membrane protein</topology>
    </subcellularLocation>
</comment>
<feature type="transmembrane region" description="Helical" evidence="8">
    <location>
        <begin position="266"/>
        <end position="286"/>
    </location>
</feature>
<dbReference type="KEGG" id="mgod:E7746_10375"/>
<keyword evidence="4 8" id="KW-0812">Transmembrane</keyword>
<feature type="binding site" evidence="7">
    <location>
        <position position="234"/>
    </location>
    <ligand>
        <name>Mg(2+)</name>
        <dbReference type="ChEBI" id="CHEBI:18420"/>
    </ligand>
</feature>
<feature type="transmembrane region" description="Helical" evidence="8">
    <location>
        <begin position="119"/>
        <end position="136"/>
    </location>
</feature>
<dbReference type="OrthoDB" id="9783652at2"/>
<dbReference type="CDD" id="cd06853">
    <property type="entry name" value="GT_WecA_like"/>
    <property type="match status" value="1"/>
</dbReference>
<dbReference type="GO" id="GO:0016780">
    <property type="term" value="F:phosphotransferase activity, for other substituted phosphate groups"/>
    <property type="evidence" value="ECO:0007669"/>
    <property type="project" value="InterPro"/>
</dbReference>
<keyword evidence="5 8" id="KW-1133">Transmembrane helix</keyword>
<evidence type="ECO:0000256" key="3">
    <source>
        <dbReference type="ARBA" id="ARBA00022679"/>
    </source>
</evidence>
<reference evidence="9 10" key="1">
    <citation type="submission" date="2019-02" db="EMBL/GenBank/DDBJ databases">
        <title>Isolation and identification of novel species under the genus Muribaculum.</title>
        <authorList>
            <person name="Miyake S."/>
            <person name="Ding Y."/>
            <person name="Low A."/>
            <person name="Soh M."/>
            <person name="Seedorf H."/>
        </authorList>
    </citation>
    <scope>NUCLEOTIDE SEQUENCE [LARGE SCALE GENOMIC DNA]</scope>
    <source>
        <strain evidence="9 10">TLL-A4</strain>
    </source>
</reference>
<proteinExistence type="predicted"/>
<feature type="transmembrane region" description="Helical" evidence="8">
    <location>
        <begin position="230"/>
        <end position="254"/>
    </location>
</feature>
<comment type="cofactor">
    <cofactor evidence="7">
        <name>Mg(2+)</name>
        <dbReference type="ChEBI" id="CHEBI:18420"/>
    </cofactor>
</comment>
<dbReference type="GO" id="GO:0009103">
    <property type="term" value="P:lipopolysaccharide biosynthetic process"/>
    <property type="evidence" value="ECO:0007669"/>
    <property type="project" value="TreeGrafter"/>
</dbReference>
<dbReference type="GO" id="GO:0044038">
    <property type="term" value="P:cell wall macromolecule biosynthetic process"/>
    <property type="evidence" value="ECO:0007669"/>
    <property type="project" value="TreeGrafter"/>
</dbReference>
<sequence length="372" mass="41407">MDYWILNSTIAFLLCITFAGFLIPQILLISFRRNLFDEPDERKIHHGTVPRLGGIAFTPVICFSISLLLGMSILFGDARLLGLMTYNSRSLAFGFCALFLLYVVGMADDLIGIRYRAKFVVQIICSILVIAGGLWVQNLYGLFGIHEIPDWVGIPLTILIMVYVINSINLIDGIDGLASGLSAAAFITYGVMFHLIGRHAYAMLSFACLGVLVPFFYFNVFGDPSRRQKIFMGDTGSLTIGLLLAFLGLELMLVSPDRYPVFGNNPLILALSPLIVPCFDVTRVFIHRVRSHGKPFLPDKTHIHHKLLALGLPQRIAMVTIVAVALLFNCVNILLSRYIDITILLLLDIIVWTLANIILSNQIKKHNAKNNK</sequence>
<dbReference type="InterPro" id="IPR018480">
    <property type="entry name" value="PNAcMuramoyl-5peptid_Trfase_CS"/>
</dbReference>
<feature type="transmembrane region" description="Helical" evidence="8">
    <location>
        <begin position="88"/>
        <end position="107"/>
    </location>
</feature>
<dbReference type="EMBL" id="CP039393">
    <property type="protein sequence ID" value="QCD36256.1"/>
    <property type="molecule type" value="Genomic_DNA"/>
</dbReference>
<dbReference type="AlphaFoldDB" id="A0A4P7VMN1"/>
<dbReference type="PANTHER" id="PTHR22926">
    <property type="entry name" value="PHOSPHO-N-ACETYLMURAMOYL-PENTAPEPTIDE-TRANSFERASE"/>
    <property type="match status" value="1"/>
</dbReference>
<gene>
    <name evidence="9" type="ORF">E7746_10375</name>
</gene>
<dbReference type="PROSITE" id="PS01348">
    <property type="entry name" value="MRAY_2"/>
    <property type="match status" value="1"/>
</dbReference>
<dbReference type="PANTHER" id="PTHR22926:SF3">
    <property type="entry name" value="UNDECAPRENYL-PHOSPHATE ALPHA-N-ACETYLGLUCOSAMINYL 1-PHOSPHATE TRANSFERASE"/>
    <property type="match status" value="1"/>
</dbReference>
<feature type="transmembrane region" description="Helical" evidence="8">
    <location>
        <begin position="201"/>
        <end position="218"/>
    </location>
</feature>
<feature type="transmembrane region" description="Helical" evidence="8">
    <location>
        <begin position="52"/>
        <end position="76"/>
    </location>
</feature>
<dbReference type="InterPro" id="IPR000715">
    <property type="entry name" value="Glycosyl_transferase_4"/>
</dbReference>
<keyword evidence="6 8" id="KW-0472">Membrane</keyword>
<dbReference type="Proteomes" id="UP000297031">
    <property type="component" value="Chromosome"/>
</dbReference>
<keyword evidence="2" id="KW-1003">Cell membrane</keyword>
<organism evidence="9 10">
    <name type="scientific">Muribaculum gordoncarteri</name>
    <dbReference type="NCBI Taxonomy" id="2530390"/>
    <lineage>
        <taxon>Bacteria</taxon>
        <taxon>Pseudomonadati</taxon>
        <taxon>Bacteroidota</taxon>
        <taxon>Bacteroidia</taxon>
        <taxon>Bacteroidales</taxon>
        <taxon>Muribaculaceae</taxon>
        <taxon>Muribaculum</taxon>
    </lineage>
</organism>
<protein>
    <submittedName>
        <fullName evidence="9">Undecaprenyl/decaprenyl-phosphate alpha-N-acetylglucosaminyl 1-phosphate transferase</fullName>
    </submittedName>
</protein>
<evidence type="ECO:0000256" key="6">
    <source>
        <dbReference type="ARBA" id="ARBA00023136"/>
    </source>
</evidence>
<evidence type="ECO:0000313" key="9">
    <source>
        <dbReference type="EMBL" id="QCD36256.1"/>
    </source>
</evidence>
<evidence type="ECO:0000256" key="5">
    <source>
        <dbReference type="ARBA" id="ARBA00022989"/>
    </source>
</evidence>
<accession>A0A4P7VMN1</accession>
<feature type="transmembrane region" description="Helical" evidence="8">
    <location>
        <begin position="307"/>
        <end position="335"/>
    </location>
</feature>
<dbReference type="Pfam" id="PF00953">
    <property type="entry name" value="Glycos_transf_4"/>
    <property type="match status" value="1"/>
</dbReference>
<name>A0A4P7VMN1_9BACT</name>
<dbReference type="GO" id="GO:0071555">
    <property type="term" value="P:cell wall organization"/>
    <property type="evidence" value="ECO:0007669"/>
    <property type="project" value="TreeGrafter"/>
</dbReference>
<keyword evidence="10" id="KW-1185">Reference proteome</keyword>
<keyword evidence="3 9" id="KW-0808">Transferase</keyword>
<evidence type="ECO:0000256" key="2">
    <source>
        <dbReference type="ARBA" id="ARBA00022475"/>
    </source>
</evidence>
<evidence type="ECO:0000256" key="8">
    <source>
        <dbReference type="SAM" id="Phobius"/>
    </source>
</evidence>
<dbReference type="RefSeq" id="WP_136410732.1">
    <property type="nucleotide sequence ID" value="NZ_CP039393.1"/>
</dbReference>
<keyword evidence="7" id="KW-0479">Metal-binding</keyword>
<feature type="transmembrane region" description="Helical" evidence="8">
    <location>
        <begin position="6"/>
        <end position="31"/>
    </location>
</feature>
<feature type="transmembrane region" description="Helical" evidence="8">
    <location>
        <begin position="177"/>
        <end position="195"/>
    </location>
</feature>
<feature type="transmembrane region" description="Helical" evidence="8">
    <location>
        <begin position="148"/>
        <end position="165"/>
    </location>
</feature>
<feature type="binding site" evidence="7">
    <location>
        <position position="169"/>
    </location>
    <ligand>
        <name>Mg(2+)</name>
        <dbReference type="ChEBI" id="CHEBI:18420"/>
    </ligand>
</feature>
<evidence type="ECO:0000256" key="1">
    <source>
        <dbReference type="ARBA" id="ARBA00004651"/>
    </source>
</evidence>
<dbReference type="GO" id="GO:0005886">
    <property type="term" value="C:plasma membrane"/>
    <property type="evidence" value="ECO:0007669"/>
    <property type="project" value="UniProtKB-SubCell"/>
</dbReference>
<evidence type="ECO:0000313" key="10">
    <source>
        <dbReference type="Proteomes" id="UP000297031"/>
    </source>
</evidence>
<feature type="transmembrane region" description="Helical" evidence="8">
    <location>
        <begin position="341"/>
        <end position="359"/>
    </location>
</feature>